<evidence type="ECO:0000313" key="3">
    <source>
        <dbReference type="Proteomes" id="UP000248021"/>
    </source>
</evidence>
<dbReference type="InterPro" id="IPR041916">
    <property type="entry name" value="Anti_sigma_zinc_sf"/>
</dbReference>
<comment type="caution">
    <text evidence="2">The sequence shown here is derived from an EMBL/GenBank/DDBJ whole genome shotgun (WGS) entry which is preliminary data.</text>
</comment>
<proteinExistence type="predicted"/>
<accession>A0A2V3U3P7</accession>
<dbReference type="Gene3D" id="1.10.10.1320">
    <property type="entry name" value="Anti-sigma factor, zinc-finger domain"/>
    <property type="match status" value="1"/>
</dbReference>
<gene>
    <name evidence="2" type="ORF">C7450_107160</name>
</gene>
<reference evidence="2 3" key="1">
    <citation type="submission" date="2018-05" db="EMBL/GenBank/DDBJ databases">
        <title>Genomic Encyclopedia of Type Strains, Phase IV (KMG-IV): sequencing the most valuable type-strain genomes for metagenomic binning, comparative biology and taxonomic classification.</title>
        <authorList>
            <person name="Goeker M."/>
        </authorList>
    </citation>
    <scope>NUCLEOTIDE SEQUENCE [LARGE SCALE GENOMIC DNA]</scope>
    <source>
        <strain evidence="2 3">DSM 6462</strain>
    </source>
</reference>
<keyword evidence="1" id="KW-0472">Membrane</keyword>
<evidence type="ECO:0000313" key="2">
    <source>
        <dbReference type="EMBL" id="PXW57121.1"/>
    </source>
</evidence>
<sequence>MAMSPTMSTTQDDHGDAPEPIEALLPWYAAGTLNAADTAAVEKALAADAGLRAQLALIREDQAEAIHAAESITAPSARMARTLFAAIDAEPLPASARQPLRQAPWLERFGAWLGVWLGALTPRNLAFAALSAAALIALQAGIVAALMAARSPGATYEVASGPGATVAGGSALLVAFEPTARLDQITALLTELNASIVEGPRAGGLFRLRFAEPGDSAIMASRQARLNNAKGVVRLVAPAN</sequence>
<keyword evidence="1" id="KW-0812">Transmembrane</keyword>
<dbReference type="EMBL" id="QJJK01000007">
    <property type="protein sequence ID" value="PXW57121.1"/>
    <property type="molecule type" value="Genomic_DNA"/>
</dbReference>
<dbReference type="AlphaFoldDB" id="A0A2V3U3P7"/>
<evidence type="ECO:0000256" key="1">
    <source>
        <dbReference type="SAM" id="Phobius"/>
    </source>
</evidence>
<feature type="transmembrane region" description="Helical" evidence="1">
    <location>
        <begin position="127"/>
        <end position="149"/>
    </location>
</feature>
<keyword evidence="3" id="KW-1185">Reference proteome</keyword>
<protein>
    <submittedName>
        <fullName evidence="2">Uncharacterized protein</fullName>
    </submittedName>
</protein>
<organism evidence="2 3">
    <name type="scientific">Chelatococcus asaccharovorans</name>
    <dbReference type="NCBI Taxonomy" id="28210"/>
    <lineage>
        <taxon>Bacteria</taxon>
        <taxon>Pseudomonadati</taxon>
        <taxon>Pseudomonadota</taxon>
        <taxon>Alphaproteobacteria</taxon>
        <taxon>Hyphomicrobiales</taxon>
        <taxon>Chelatococcaceae</taxon>
        <taxon>Chelatococcus</taxon>
    </lineage>
</organism>
<dbReference type="Proteomes" id="UP000248021">
    <property type="component" value="Unassembled WGS sequence"/>
</dbReference>
<keyword evidence="1" id="KW-1133">Transmembrane helix</keyword>
<name>A0A2V3U3P7_9HYPH</name>